<evidence type="ECO:0000313" key="16">
    <source>
        <dbReference type="Proteomes" id="UP000234775"/>
    </source>
</evidence>
<evidence type="ECO:0000256" key="2">
    <source>
        <dbReference type="ARBA" id="ARBA00022448"/>
    </source>
</evidence>
<dbReference type="KEGG" id="acg:AWM71_05245"/>
<organism evidence="15 16">
    <name type="scientific">Aerococcus christensenii</name>
    <dbReference type="NCBI Taxonomy" id="87541"/>
    <lineage>
        <taxon>Bacteria</taxon>
        <taxon>Bacillati</taxon>
        <taxon>Bacillota</taxon>
        <taxon>Bacilli</taxon>
        <taxon>Lactobacillales</taxon>
        <taxon>Aerococcaceae</taxon>
        <taxon>Aerococcus</taxon>
    </lineage>
</organism>
<evidence type="ECO:0000256" key="4">
    <source>
        <dbReference type="ARBA" id="ARBA00022597"/>
    </source>
</evidence>
<dbReference type="InterPro" id="IPR013013">
    <property type="entry name" value="PTS_EIIC_1"/>
</dbReference>
<evidence type="ECO:0000256" key="11">
    <source>
        <dbReference type="PROSITE-ProRule" id="PRU00421"/>
    </source>
</evidence>
<proteinExistence type="predicted"/>
<feature type="transmembrane region" description="Helical" evidence="12">
    <location>
        <begin position="283"/>
        <end position="306"/>
    </location>
</feature>
<name>A0A0X8F8H6_9LACT</name>
<dbReference type="PROSITE" id="PS51098">
    <property type="entry name" value="PTS_EIIB_TYPE_1"/>
    <property type="match status" value="1"/>
</dbReference>
<dbReference type="PROSITE" id="PS51103">
    <property type="entry name" value="PTS_EIIC_TYPE_1"/>
    <property type="match status" value="1"/>
</dbReference>
<keyword evidence="16" id="KW-1185">Reference proteome</keyword>
<evidence type="ECO:0000256" key="5">
    <source>
        <dbReference type="ARBA" id="ARBA00022679"/>
    </source>
</evidence>
<feature type="transmembrane region" description="Helical" evidence="12">
    <location>
        <begin position="99"/>
        <end position="120"/>
    </location>
</feature>
<feature type="transmembrane region" description="Helical" evidence="12">
    <location>
        <begin position="140"/>
        <end position="161"/>
    </location>
</feature>
<evidence type="ECO:0000256" key="10">
    <source>
        <dbReference type="ARBA" id="ARBA00023136"/>
    </source>
</evidence>
<dbReference type="CDD" id="cd00212">
    <property type="entry name" value="PTS_IIB_glc"/>
    <property type="match status" value="1"/>
</dbReference>
<sequence length="452" mass="48675">MTTKEIAQFILDKVGGESNINNVTHCATRLRFNLKDESKANTKEINAKDDIISVVQKGGQYQIIIGNKVTQVYDELQKIRGITDESSSIEEGEKTKQNIFTVISGIFAPLLSAFAGAGILRGLTLLSVQLGWIAETSGTYKILTICAMTVFYFLPVLLAYTTARYFNVNVIFAMIIGAALIHPDVIAMMGNIGNGATTNFFGIPVVLMNYSSTVLPIVVAIWLYSYLEKFLKKIIPEGGHLVFVPLFSFLIMIPFTLMTIGPVTVWLSNFIATIINGLIESNALIAGIVVGGGWNALVSVGLHWAVNPIMIQNIAQQGYDYIVPFTFATNFAMMGAAIGVWLKSKQGKVKKFALTTALTIAFSGITEPAIYGVAIPRKRPFVAALIGGAIGGAYLGLNHVTAHAMVFGGLTTLPTFVGGEPGNFLHAVIGLSICVVVSAVLTYLFGFKEPEV</sequence>
<dbReference type="GO" id="GO:0009401">
    <property type="term" value="P:phosphoenolpyruvate-dependent sugar phosphotransferase system"/>
    <property type="evidence" value="ECO:0007669"/>
    <property type="project" value="UniProtKB-KW"/>
</dbReference>
<dbReference type="GO" id="GO:0016301">
    <property type="term" value="F:kinase activity"/>
    <property type="evidence" value="ECO:0007669"/>
    <property type="project" value="UniProtKB-KW"/>
</dbReference>
<dbReference type="EMBL" id="PKGZ01000002">
    <property type="protein sequence ID" value="PKY91783.1"/>
    <property type="molecule type" value="Genomic_DNA"/>
</dbReference>
<evidence type="ECO:0000313" key="15">
    <source>
        <dbReference type="EMBL" id="PKY91783.1"/>
    </source>
</evidence>
<dbReference type="InterPro" id="IPR001996">
    <property type="entry name" value="PTS_IIB_1"/>
</dbReference>
<evidence type="ECO:0000256" key="1">
    <source>
        <dbReference type="ARBA" id="ARBA00004651"/>
    </source>
</evidence>
<dbReference type="PANTHER" id="PTHR30175:SF1">
    <property type="entry name" value="PTS SYSTEM ARBUTIN-, CELLOBIOSE-, AND SALICIN-SPECIFIC EIIBC COMPONENT-RELATED"/>
    <property type="match status" value="1"/>
</dbReference>
<keyword evidence="4" id="KW-0762">Sugar transport</keyword>
<keyword evidence="9 12" id="KW-1133">Transmembrane helix</keyword>
<keyword evidence="10 12" id="KW-0472">Membrane</keyword>
<keyword evidence="3" id="KW-1003">Cell membrane</keyword>
<evidence type="ECO:0000256" key="12">
    <source>
        <dbReference type="SAM" id="Phobius"/>
    </source>
</evidence>
<keyword evidence="6" id="KW-0598">Phosphotransferase system</keyword>
<keyword evidence="7 12" id="KW-0812">Transmembrane</keyword>
<keyword evidence="2" id="KW-0813">Transport</keyword>
<dbReference type="Proteomes" id="UP000234775">
    <property type="component" value="Unassembled WGS sequence"/>
</dbReference>
<comment type="subcellular location">
    <subcellularLocation>
        <location evidence="1">Cell membrane</location>
        <topology evidence="1">Multi-pass membrane protein</topology>
    </subcellularLocation>
</comment>
<dbReference type="PROSITE" id="PS01035">
    <property type="entry name" value="PTS_EIIB_TYPE_1_CYS"/>
    <property type="match status" value="1"/>
</dbReference>
<dbReference type="InterPro" id="IPR036878">
    <property type="entry name" value="Glu_permease_IIB"/>
</dbReference>
<dbReference type="GO" id="GO:0015771">
    <property type="term" value="P:trehalose transport"/>
    <property type="evidence" value="ECO:0007669"/>
    <property type="project" value="TreeGrafter"/>
</dbReference>
<evidence type="ECO:0000259" key="13">
    <source>
        <dbReference type="PROSITE" id="PS51098"/>
    </source>
</evidence>
<feature type="transmembrane region" description="Helical" evidence="12">
    <location>
        <begin position="239"/>
        <end position="263"/>
    </location>
</feature>
<comment type="caution">
    <text evidence="15">The sequence shown here is derived from an EMBL/GenBank/DDBJ whole genome shotgun (WGS) entry which is preliminary data.</text>
</comment>
<dbReference type="GO" id="GO:0090589">
    <property type="term" value="F:protein-phosphocysteine-trehalose phosphotransferase system transporter activity"/>
    <property type="evidence" value="ECO:0007669"/>
    <property type="project" value="TreeGrafter"/>
</dbReference>
<keyword evidence="8" id="KW-0418">Kinase</keyword>
<keyword evidence="5" id="KW-0808">Transferase</keyword>
<dbReference type="GO" id="GO:0008982">
    <property type="term" value="F:protein-N(PI)-phosphohistidine-sugar phosphotransferase activity"/>
    <property type="evidence" value="ECO:0007669"/>
    <property type="project" value="InterPro"/>
</dbReference>
<evidence type="ECO:0000259" key="14">
    <source>
        <dbReference type="PROSITE" id="PS51103"/>
    </source>
</evidence>
<dbReference type="Pfam" id="PF00367">
    <property type="entry name" value="PTS_EIIB"/>
    <property type="match status" value="1"/>
</dbReference>
<dbReference type="AlphaFoldDB" id="A0A0X8F8H6"/>
<dbReference type="RefSeq" id="WP_060776965.1">
    <property type="nucleotide sequence ID" value="NZ_CP014159.1"/>
</dbReference>
<feature type="transmembrane region" description="Helical" evidence="12">
    <location>
        <begin position="168"/>
        <end position="189"/>
    </location>
</feature>
<reference evidence="15 16" key="1">
    <citation type="submission" date="2017-12" db="EMBL/GenBank/DDBJ databases">
        <title>Phylogenetic diversity of female urinary microbiome.</title>
        <authorList>
            <person name="Thomas-White K."/>
            <person name="Wolfe A.J."/>
        </authorList>
    </citation>
    <scope>NUCLEOTIDE SEQUENCE [LARGE SCALE GENOMIC DNA]</scope>
    <source>
        <strain evidence="15 16">UMB0844</strain>
    </source>
</reference>
<feature type="transmembrane region" description="Helical" evidence="12">
    <location>
        <begin position="381"/>
        <end position="404"/>
    </location>
</feature>
<dbReference type="FunFam" id="3.30.1360.60:FF:000001">
    <property type="entry name" value="PTS system glucose-specific IIBC component PtsG"/>
    <property type="match status" value="1"/>
</dbReference>
<protein>
    <submittedName>
        <fullName evidence="15">PTS beta-glucoside transporter subunit IIABC</fullName>
    </submittedName>
</protein>
<dbReference type="InterPro" id="IPR003352">
    <property type="entry name" value="PTS_EIIC"/>
</dbReference>
<dbReference type="InterPro" id="IPR018113">
    <property type="entry name" value="PTrfase_EIIB_Cys"/>
</dbReference>
<feature type="domain" description="PTS EIIB type-1" evidence="13">
    <location>
        <begin position="4"/>
        <end position="86"/>
    </location>
</feature>
<accession>A0A0X8F8H6</accession>
<feature type="transmembrane region" description="Helical" evidence="12">
    <location>
        <begin position="354"/>
        <end position="374"/>
    </location>
</feature>
<feature type="transmembrane region" description="Helical" evidence="12">
    <location>
        <begin position="318"/>
        <end position="342"/>
    </location>
</feature>
<evidence type="ECO:0000256" key="7">
    <source>
        <dbReference type="ARBA" id="ARBA00022692"/>
    </source>
</evidence>
<gene>
    <name evidence="15" type="ORF">CYJ27_03695</name>
</gene>
<feature type="domain" description="PTS EIIC type-1" evidence="14">
    <location>
        <begin position="101"/>
        <end position="452"/>
    </location>
</feature>
<evidence type="ECO:0000256" key="9">
    <source>
        <dbReference type="ARBA" id="ARBA00022989"/>
    </source>
</evidence>
<feature type="transmembrane region" description="Helical" evidence="12">
    <location>
        <begin position="424"/>
        <end position="446"/>
    </location>
</feature>
<dbReference type="Pfam" id="PF02378">
    <property type="entry name" value="PTS_EIIC"/>
    <property type="match status" value="1"/>
</dbReference>
<dbReference type="Gene3D" id="3.30.1360.60">
    <property type="entry name" value="Glucose permease domain IIB"/>
    <property type="match status" value="1"/>
</dbReference>
<dbReference type="PANTHER" id="PTHR30175">
    <property type="entry name" value="PHOSPHOTRANSFERASE SYSTEM TRANSPORT PROTEIN"/>
    <property type="match status" value="1"/>
</dbReference>
<feature type="active site" description="Phosphocysteine intermediate; for EIIB activity" evidence="11">
    <location>
        <position position="26"/>
    </location>
</feature>
<dbReference type="GO" id="GO:0005886">
    <property type="term" value="C:plasma membrane"/>
    <property type="evidence" value="ECO:0007669"/>
    <property type="project" value="UniProtKB-SubCell"/>
</dbReference>
<evidence type="ECO:0000256" key="3">
    <source>
        <dbReference type="ARBA" id="ARBA00022475"/>
    </source>
</evidence>
<feature type="transmembrane region" description="Helical" evidence="12">
    <location>
        <begin position="201"/>
        <end position="227"/>
    </location>
</feature>
<dbReference type="SUPFAM" id="SSF55604">
    <property type="entry name" value="Glucose permease domain IIB"/>
    <property type="match status" value="1"/>
</dbReference>
<dbReference type="InterPro" id="IPR050558">
    <property type="entry name" value="PTS_Sugar-Specific_Components"/>
</dbReference>
<evidence type="ECO:0000256" key="8">
    <source>
        <dbReference type="ARBA" id="ARBA00022777"/>
    </source>
</evidence>
<evidence type="ECO:0000256" key="6">
    <source>
        <dbReference type="ARBA" id="ARBA00022683"/>
    </source>
</evidence>